<dbReference type="PROSITE" id="PS50125">
    <property type="entry name" value="GUANYLATE_CYCLASE_2"/>
    <property type="match status" value="1"/>
</dbReference>
<feature type="transmembrane region" description="Helical" evidence="1">
    <location>
        <begin position="128"/>
        <end position="147"/>
    </location>
</feature>
<keyword evidence="4" id="KW-1185">Reference proteome</keyword>
<dbReference type="InterPro" id="IPR029787">
    <property type="entry name" value="Nucleotide_cyclase"/>
</dbReference>
<organism evidence="3 4">
    <name type="scientific">Bizionia saleffrena</name>
    <dbReference type="NCBI Taxonomy" id="291189"/>
    <lineage>
        <taxon>Bacteria</taxon>
        <taxon>Pseudomonadati</taxon>
        <taxon>Bacteroidota</taxon>
        <taxon>Flavobacteriia</taxon>
        <taxon>Flavobacteriales</taxon>
        <taxon>Flavobacteriaceae</taxon>
        <taxon>Bizionia</taxon>
    </lineage>
</organism>
<accession>A0A8H2LB19</accession>
<evidence type="ECO:0000259" key="2">
    <source>
        <dbReference type="PROSITE" id="PS50125"/>
    </source>
</evidence>
<dbReference type="CDD" id="cd07302">
    <property type="entry name" value="CHD"/>
    <property type="match status" value="1"/>
</dbReference>
<feature type="transmembrane region" description="Helical" evidence="1">
    <location>
        <begin position="84"/>
        <end position="108"/>
    </location>
</feature>
<dbReference type="EMBL" id="VSKM01000022">
    <property type="protein sequence ID" value="TYB69427.1"/>
    <property type="molecule type" value="Genomic_DNA"/>
</dbReference>
<dbReference type="InterPro" id="IPR001054">
    <property type="entry name" value="A/G_cyclase"/>
</dbReference>
<dbReference type="GO" id="GO:0035556">
    <property type="term" value="P:intracellular signal transduction"/>
    <property type="evidence" value="ECO:0007669"/>
    <property type="project" value="InterPro"/>
</dbReference>
<dbReference type="RefSeq" id="WP_148370968.1">
    <property type="nucleotide sequence ID" value="NZ_VSKM01000022.1"/>
</dbReference>
<dbReference type="Gene3D" id="3.30.70.1230">
    <property type="entry name" value="Nucleotide cyclase"/>
    <property type="match status" value="1"/>
</dbReference>
<keyword evidence="1" id="KW-0812">Transmembrane</keyword>
<reference evidence="3 4" key="1">
    <citation type="submission" date="2019-08" db="EMBL/GenBank/DDBJ databases">
        <title>Genomes of Antarctic Bizionia species.</title>
        <authorList>
            <person name="Bowman J.P."/>
        </authorList>
    </citation>
    <scope>NUCLEOTIDE SEQUENCE [LARGE SCALE GENOMIC DNA]</scope>
    <source>
        <strain evidence="3 4">HFD</strain>
    </source>
</reference>
<gene>
    <name evidence="3" type="ORF">ES676_14090</name>
</gene>
<proteinExistence type="predicted"/>
<feature type="transmembrane region" description="Helical" evidence="1">
    <location>
        <begin position="51"/>
        <end position="72"/>
    </location>
</feature>
<dbReference type="GO" id="GO:0009190">
    <property type="term" value="P:cyclic nucleotide biosynthetic process"/>
    <property type="evidence" value="ECO:0007669"/>
    <property type="project" value="InterPro"/>
</dbReference>
<dbReference type="Proteomes" id="UP000323324">
    <property type="component" value="Unassembled WGS sequence"/>
</dbReference>
<sequence>MKLDLLNFLKLLASTILFWSFAFCLFIFIRYHALGEEEGIDNGESLIKEILYLGVILGGIIGTLFAIVEYLFDNYLFKNFSLGLILLQKSFIYLLGLILALSYVFSLVEATMDLNLDNDELGWWQTNQVFWLVVAYFLICSLVFSFLKIANEKFGKGVFFNFLIGKYRKPREEKRIFMFLDLQSSTTIAEQLGHYKYSELIQDCFFDLNRIVGKYNAQIYQYVGDEAVLSWDYKSGIKYNNCLEIFFHFQYRLDKRGKYYTKKYGLTPTFKAGVHGGKLIVTEVGSVKKEIAYHGDVINTTARIQDECNKYNEFLLCSNELLKELKLSRKLSQTFIGDLYLKGKEDSLKISAIHKKTGS</sequence>
<feature type="transmembrane region" description="Helical" evidence="1">
    <location>
        <begin position="12"/>
        <end position="31"/>
    </location>
</feature>
<protein>
    <submittedName>
        <fullName evidence="3">Adenylate/guanylate cyclase domain-containing protein</fullName>
    </submittedName>
</protein>
<evidence type="ECO:0000313" key="3">
    <source>
        <dbReference type="EMBL" id="TYB69427.1"/>
    </source>
</evidence>
<keyword evidence="1" id="KW-0472">Membrane</keyword>
<evidence type="ECO:0000313" key="4">
    <source>
        <dbReference type="Proteomes" id="UP000323324"/>
    </source>
</evidence>
<dbReference type="Pfam" id="PF00211">
    <property type="entry name" value="Guanylate_cyc"/>
    <property type="match status" value="1"/>
</dbReference>
<name>A0A8H2LB19_9FLAO</name>
<evidence type="ECO:0000256" key="1">
    <source>
        <dbReference type="SAM" id="Phobius"/>
    </source>
</evidence>
<dbReference type="GO" id="GO:0004016">
    <property type="term" value="F:adenylate cyclase activity"/>
    <property type="evidence" value="ECO:0007669"/>
    <property type="project" value="UniProtKB-ARBA"/>
</dbReference>
<keyword evidence="1" id="KW-1133">Transmembrane helix</keyword>
<feature type="domain" description="Guanylate cyclase" evidence="2">
    <location>
        <begin position="176"/>
        <end position="305"/>
    </location>
</feature>
<dbReference type="AlphaFoldDB" id="A0A8H2LB19"/>
<dbReference type="SUPFAM" id="SSF55073">
    <property type="entry name" value="Nucleotide cyclase"/>
    <property type="match status" value="1"/>
</dbReference>
<comment type="caution">
    <text evidence="3">The sequence shown here is derived from an EMBL/GenBank/DDBJ whole genome shotgun (WGS) entry which is preliminary data.</text>
</comment>